<gene>
    <name evidence="4" type="ORF">ACFP3M_23920</name>
</gene>
<dbReference type="InterPro" id="IPR041664">
    <property type="entry name" value="AAA_16"/>
</dbReference>
<feature type="domain" description="HTH luxR-type" evidence="3">
    <location>
        <begin position="858"/>
        <end position="923"/>
    </location>
</feature>
<dbReference type="SMART" id="SM00382">
    <property type="entry name" value="AAA"/>
    <property type="match status" value="1"/>
</dbReference>
<dbReference type="Proteomes" id="UP001596241">
    <property type="component" value="Unassembled WGS sequence"/>
</dbReference>
<dbReference type="EMBL" id="JBHSPW010000012">
    <property type="protein sequence ID" value="MFC5895847.1"/>
    <property type="molecule type" value="Genomic_DNA"/>
</dbReference>
<evidence type="ECO:0000259" key="3">
    <source>
        <dbReference type="PROSITE" id="PS50043"/>
    </source>
</evidence>
<dbReference type="PANTHER" id="PTHR16305:SF35">
    <property type="entry name" value="TRANSCRIPTIONAL ACTIVATOR DOMAIN"/>
    <property type="match status" value="1"/>
</dbReference>
<dbReference type="GO" id="GO:0005524">
    <property type="term" value="F:ATP binding"/>
    <property type="evidence" value="ECO:0007669"/>
    <property type="project" value="UniProtKB-KW"/>
</dbReference>
<name>A0ABW1FN23_9ACTN</name>
<dbReference type="PANTHER" id="PTHR16305">
    <property type="entry name" value="TESTICULAR SOLUBLE ADENYLYL CYCLASE"/>
    <property type="match status" value="1"/>
</dbReference>
<dbReference type="InterPro" id="IPR000792">
    <property type="entry name" value="Tscrpt_reg_LuxR_C"/>
</dbReference>
<dbReference type="SUPFAM" id="SSF46894">
    <property type="entry name" value="C-terminal effector domain of the bipartite response regulators"/>
    <property type="match status" value="1"/>
</dbReference>
<organism evidence="4 5">
    <name type="scientific">Streptomyces ramulosus</name>
    <dbReference type="NCBI Taxonomy" id="47762"/>
    <lineage>
        <taxon>Bacteria</taxon>
        <taxon>Bacillati</taxon>
        <taxon>Actinomycetota</taxon>
        <taxon>Actinomycetes</taxon>
        <taxon>Kitasatosporales</taxon>
        <taxon>Streptomycetaceae</taxon>
        <taxon>Streptomyces</taxon>
    </lineage>
</organism>
<dbReference type="InterPro" id="IPR036388">
    <property type="entry name" value="WH-like_DNA-bd_sf"/>
</dbReference>
<dbReference type="InterPro" id="IPR016032">
    <property type="entry name" value="Sig_transdc_resp-reg_C-effctor"/>
</dbReference>
<dbReference type="CDD" id="cd06170">
    <property type="entry name" value="LuxR_C_like"/>
    <property type="match status" value="1"/>
</dbReference>
<keyword evidence="2 4" id="KW-0067">ATP-binding</keyword>
<dbReference type="PRINTS" id="PR00038">
    <property type="entry name" value="HTHLUXR"/>
</dbReference>
<reference evidence="5" key="1">
    <citation type="journal article" date="2019" name="Int. J. Syst. Evol. Microbiol.">
        <title>The Global Catalogue of Microorganisms (GCM) 10K type strain sequencing project: providing services to taxonomists for standard genome sequencing and annotation.</title>
        <authorList>
            <consortium name="The Broad Institute Genomics Platform"/>
            <consortium name="The Broad Institute Genome Sequencing Center for Infectious Disease"/>
            <person name="Wu L."/>
            <person name="Ma J."/>
        </authorList>
    </citation>
    <scope>NUCLEOTIDE SEQUENCE [LARGE SCALE GENOMIC DNA]</scope>
    <source>
        <strain evidence="5">CGMCC 1.15809</strain>
    </source>
</reference>
<evidence type="ECO:0000256" key="1">
    <source>
        <dbReference type="ARBA" id="ARBA00022741"/>
    </source>
</evidence>
<dbReference type="PROSITE" id="PS50043">
    <property type="entry name" value="HTH_LUXR_2"/>
    <property type="match status" value="1"/>
</dbReference>
<protein>
    <submittedName>
        <fullName evidence="4">ATP-binding protein</fullName>
    </submittedName>
</protein>
<sequence>MELLVGREAECGEFSGLFAAVAGDGAATLAFTGEPGIGKTALLREVERRAQERGFLVLRARAGALERDFGFGVVRQLFEPLLRAGPGDGRRRIAAEQARALRWLADDPLPETGGGSFADRSREAAELVTALCRREPVLLSVDDLHEADTASLRWLAYLSERIAPLPLALVVATCTGSPAEGALGELLGRLRTMRLGGLGTQAVRALVEAALPGPDPDALAAACREVSGGNPYLLREMLHALRGRAQVTPDDVHRLGPAPVGRAVLARLRRALPAAPRLARAVAVLGDGADPDAAGALARLTEEETERARRVLVRLGVLGDAGALRFTHPVVRASVAAEMTVVVRGLAHARAAELLHARGAPPERIADQLLSAQPCTAPWAGDVLRAAAAAASLRGAPRAAVAYLRRAVRLAAGLELRIALAEAEQEANLPEAEVRLAGLLAEAEDPRLRARVAWSLGRSMLLRDGFEAGMAVLGPELRRLAGIAPEEAAAEGGRAAAWARNLNLPPRLIRAWHGGPLRAAAGENPCTAALLAHQEAESGGSPRRAVELARRALADGLPLGRDERIVAWTAVGALLAAERLDEVEAYCAAALRMAAERGATTLEFLAHSHLARAALIRGRLAQAVRSARAGRAALARLRYLPADRHDLGFTLDVLTECLVERGDLDEVEDLLARHGFGDGHPLARPEQHRLAHARGRLRLARGDAGAALTDFRTCGGQHDDTTGPAVAGPWRGYAALAHLRLGRPDEAARLAARELDLARRWGTPYVLGNALITAAECLPGRRRELLEEAVALLAPSPCRYTLAAAVTALGETVLDGEHARGVELLYQGFELATACEGAPVLGRARALLRGAGLRPKRPRNGAAALTAREREILEFALRGLSNGQIADLHFLTRRTVEQHLTRGYRKLGITGRRELTDALLDGAP</sequence>
<keyword evidence="5" id="KW-1185">Reference proteome</keyword>
<dbReference type="RefSeq" id="WP_345078253.1">
    <property type="nucleotide sequence ID" value="NZ_BAAAWG010000002.1"/>
</dbReference>
<evidence type="ECO:0000313" key="4">
    <source>
        <dbReference type="EMBL" id="MFC5895847.1"/>
    </source>
</evidence>
<dbReference type="InterPro" id="IPR003593">
    <property type="entry name" value="AAA+_ATPase"/>
</dbReference>
<evidence type="ECO:0000313" key="5">
    <source>
        <dbReference type="Proteomes" id="UP001596241"/>
    </source>
</evidence>
<proteinExistence type="predicted"/>
<dbReference type="Pfam" id="PF00196">
    <property type="entry name" value="GerE"/>
    <property type="match status" value="1"/>
</dbReference>
<accession>A0ABW1FN23</accession>
<dbReference type="SUPFAM" id="SSF52540">
    <property type="entry name" value="P-loop containing nucleoside triphosphate hydrolases"/>
    <property type="match status" value="1"/>
</dbReference>
<comment type="caution">
    <text evidence="4">The sequence shown here is derived from an EMBL/GenBank/DDBJ whole genome shotgun (WGS) entry which is preliminary data.</text>
</comment>
<dbReference type="InterPro" id="IPR027417">
    <property type="entry name" value="P-loop_NTPase"/>
</dbReference>
<dbReference type="SMART" id="SM00421">
    <property type="entry name" value="HTH_LUXR"/>
    <property type="match status" value="1"/>
</dbReference>
<keyword evidence="1" id="KW-0547">Nucleotide-binding</keyword>
<dbReference type="Gene3D" id="1.10.10.10">
    <property type="entry name" value="Winged helix-like DNA-binding domain superfamily/Winged helix DNA-binding domain"/>
    <property type="match status" value="1"/>
</dbReference>
<dbReference type="Pfam" id="PF13191">
    <property type="entry name" value="AAA_16"/>
    <property type="match status" value="1"/>
</dbReference>
<evidence type="ECO:0000256" key="2">
    <source>
        <dbReference type="ARBA" id="ARBA00022840"/>
    </source>
</evidence>